<dbReference type="EMBL" id="FOGB01000008">
    <property type="protein sequence ID" value="SEQ78888.1"/>
    <property type="molecule type" value="Genomic_DNA"/>
</dbReference>
<name>A0A1H9IWL3_9GAMM</name>
<dbReference type="AlphaFoldDB" id="A0A1H9IWL3"/>
<keyword evidence="2" id="KW-1185">Reference proteome</keyword>
<dbReference type="Proteomes" id="UP000198749">
    <property type="component" value="Unassembled WGS sequence"/>
</dbReference>
<evidence type="ECO:0000313" key="2">
    <source>
        <dbReference type="Proteomes" id="UP000198749"/>
    </source>
</evidence>
<gene>
    <name evidence="1" type="ORF">SAMN03080615_02722</name>
</gene>
<proteinExistence type="predicted"/>
<organism evidence="1 2">
    <name type="scientific">Amphritea atlantica</name>
    <dbReference type="NCBI Taxonomy" id="355243"/>
    <lineage>
        <taxon>Bacteria</taxon>
        <taxon>Pseudomonadati</taxon>
        <taxon>Pseudomonadota</taxon>
        <taxon>Gammaproteobacteria</taxon>
        <taxon>Oceanospirillales</taxon>
        <taxon>Oceanospirillaceae</taxon>
        <taxon>Amphritea</taxon>
    </lineage>
</organism>
<protein>
    <submittedName>
        <fullName evidence="1">Uncharacterized protein</fullName>
    </submittedName>
</protein>
<dbReference type="STRING" id="355243.SAMN03080615_02722"/>
<sequence length="57" mass="6669">MDNKPVNPKDTVYRPGADSISLRAVIRQSDCMIYYRDVALFSALYYQKEAKMVLFYL</sequence>
<reference evidence="2" key="1">
    <citation type="submission" date="2016-10" db="EMBL/GenBank/DDBJ databases">
        <authorList>
            <person name="Varghese N."/>
            <person name="Submissions S."/>
        </authorList>
    </citation>
    <scope>NUCLEOTIDE SEQUENCE [LARGE SCALE GENOMIC DNA]</scope>
    <source>
        <strain evidence="2">DSM 18887</strain>
    </source>
</reference>
<accession>A0A1H9IWL3</accession>
<evidence type="ECO:0000313" key="1">
    <source>
        <dbReference type="EMBL" id="SEQ78888.1"/>
    </source>
</evidence>